<protein>
    <recommendedName>
        <fullName evidence="2 8">Biotin carboxyl carrier protein of acetyl-CoA carboxylase</fullName>
    </recommendedName>
</protein>
<evidence type="ECO:0000256" key="5">
    <source>
        <dbReference type="ARBA" id="ARBA00023098"/>
    </source>
</evidence>
<dbReference type="PROSITE" id="PS50968">
    <property type="entry name" value="BIOTINYL_LIPOYL"/>
    <property type="match status" value="1"/>
</dbReference>
<accession>A0A1T4KPU4</accession>
<keyword evidence="7 8" id="KW-0092">Biotin</keyword>
<dbReference type="GO" id="GO:0009317">
    <property type="term" value="C:acetyl-CoA carboxylase complex"/>
    <property type="evidence" value="ECO:0007669"/>
    <property type="project" value="InterPro"/>
</dbReference>
<reference evidence="11" key="1">
    <citation type="submission" date="2017-02" db="EMBL/GenBank/DDBJ databases">
        <authorList>
            <person name="Varghese N."/>
            <person name="Submissions S."/>
        </authorList>
    </citation>
    <scope>NUCLEOTIDE SEQUENCE [LARGE SCALE GENOMIC DNA]</scope>
    <source>
        <strain evidence="11">ATCC 25662</strain>
    </source>
</reference>
<dbReference type="GO" id="GO:0003989">
    <property type="term" value="F:acetyl-CoA carboxylase activity"/>
    <property type="evidence" value="ECO:0007669"/>
    <property type="project" value="InterPro"/>
</dbReference>
<dbReference type="PROSITE" id="PS00188">
    <property type="entry name" value="BIOTIN"/>
    <property type="match status" value="1"/>
</dbReference>
<evidence type="ECO:0000259" key="9">
    <source>
        <dbReference type="PROSITE" id="PS50968"/>
    </source>
</evidence>
<dbReference type="PRINTS" id="PR01071">
    <property type="entry name" value="ACOABIOTINCC"/>
</dbReference>
<dbReference type="STRING" id="118967.SAMN02745191_0642"/>
<dbReference type="AlphaFoldDB" id="A0A1T4KPU4"/>
<evidence type="ECO:0000256" key="8">
    <source>
        <dbReference type="RuleBase" id="RU364072"/>
    </source>
</evidence>
<dbReference type="OrthoDB" id="9812676at2"/>
<dbReference type="CDD" id="cd06850">
    <property type="entry name" value="biotinyl_domain"/>
    <property type="match status" value="1"/>
</dbReference>
<organism evidence="10 11">
    <name type="scientific">Anaerorhabdus furcosa</name>
    <dbReference type="NCBI Taxonomy" id="118967"/>
    <lineage>
        <taxon>Bacteria</taxon>
        <taxon>Bacillati</taxon>
        <taxon>Bacillota</taxon>
        <taxon>Erysipelotrichia</taxon>
        <taxon>Erysipelotrichales</taxon>
        <taxon>Erysipelotrichaceae</taxon>
        <taxon>Anaerorhabdus</taxon>
    </lineage>
</organism>
<dbReference type="SUPFAM" id="SSF51230">
    <property type="entry name" value="Single hybrid motif"/>
    <property type="match status" value="1"/>
</dbReference>
<dbReference type="Proteomes" id="UP000243297">
    <property type="component" value="Unassembled WGS sequence"/>
</dbReference>
<dbReference type="InterPro" id="IPR001882">
    <property type="entry name" value="Biotin_BS"/>
</dbReference>
<name>A0A1T4KPU4_9FIRM</name>
<evidence type="ECO:0000256" key="2">
    <source>
        <dbReference type="ARBA" id="ARBA00017562"/>
    </source>
</evidence>
<sequence>MKKEDLKELIREFEGTSLTKLSIEEKDFKVCLEKNMGNAPVVYANEPQVHATPIENKPEVKKQMKTINAPLVGTFYLTRSPESKALVTVGQKINIGDTVGIIEAMKVMNEIQADKEGIVKAILAPSGKLVEFDQPLLEIE</sequence>
<keyword evidence="6 8" id="KW-0275">Fatty acid biosynthesis</keyword>
<dbReference type="NCBIfam" id="TIGR00531">
    <property type="entry name" value="BCCP"/>
    <property type="match status" value="1"/>
</dbReference>
<evidence type="ECO:0000256" key="1">
    <source>
        <dbReference type="ARBA" id="ARBA00005194"/>
    </source>
</evidence>
<dbReference type="Gene3D" id="2.40.50.100">
    <property type="match status" value="1"/>
</dbReference>
<dbReference type="InterPro" id="IPR001249">
    <property type="entry name" value="AcCoA_biotinCC"/>
</dbReference>
<evidence type="ECO:0000313" key="10">
    <source>
        <dbReference type="EMBL" id="SJZ44367.1"/>
    </source>
</evidence>
<keyword evidence="11" id="KW-1185">Reference proteome</keyword>
<dbReference type="Pfam" id="PF00364">
    <property type="entry name" value="Biotin_lipoyl"/>
    <property type="match status" value="1"/>
</dbReference>
<comment type="function">
    <text evidence="8">This protein is a component of the acetyl coenzyme A carboxylase complex; first, biotin carboxylase catalyzes the carboxylation of the carrier protein and then the transcarboxylase transfers the carboxyl group to form malonyl-CoA.</text>
</comment>
<dbReference type="UniPathway" id="UPA00094"/>
<comment type="pathway">
    <text evidence="1 8">Lipid metabolism; fatty acid biosynthesis.</text>
</comment>
<dbReference type="FunFam" id="2.40.50.100:FF:000003">
    <property type="entry name" value="Acetyl-CoA carboxylase biotin carboxyl carrier protein"/>
    <property type="match status" value="1"/>
</dbReference>
<dbReference type="RefSeq" id="WP_078711066.1">
    <property type="nucleotide sequence ID" value="NZ_FUWY01000001.1"/>
</dbReference>
<evidence type="ECO:0000256" key="3">
    <source>
        <dbReference type="ARBA" id="ARBA00022516"/>
    </source>
</evidence>
<keyword evidence="3 8" id="KW-0444">Lipid biosynthesis</keyword>
<dbReference type="EMBL" id="FUWY01000001">
    <property type="protein sequence ID" value="SJZ44367.1"/>
    <property type="molecule type" value="Genomic_DNA"/>
</dbReference>
<feature type="domain" description="Lipoyl-binding" evidence="9">
    <location>
        <begin position="64"/>
        <end position="140"/>
    </location>
</feature>
<evidence type="ECO:0000256" key="6">
    <source>
        <dbReference type="ARBA" id="ARBA00023160"/>
    </source>
</evidence>
<dbReference type="PANTHER" id="PTHR45266">
    <property type="entry name" value="OXALOACETATE DECARBOXYLASE ALPHA CHAIN"/>
    <property type="match status" value="1"/>
</dbReference>
<evidence type="ECO:0000256" key="4">
    <source>
        <dbReference type="ARBA" id="ARBA00022832"/>
    </source>
</evidence>
<dbReference type="InterPro" id="IPR050709">
    <property type="entry name" value="Biotin_Carboxyl_Carrier/Decarb"/>
</dbReference>
<dbReference type="InterPro" id="IPR000089">
    <property type="entry name" value="Biotin_lipoyl"/>
</dbReference>
<evidence type="ECO:0000313" key="11">
    <source>
        <dbReference type="Proteomes" id="UP000243297"/>
    </source>
</evidence>
<keyword evidence="5 8" id="KW-0443">Lipid metabolism</keyword>
<evidence type="ECO:0000256" key="7">
    <source>
        <dbReference type="ARBA" id="ARBA00023267"/>
    </source>
</evidence>
<gene>
    <name evidence="10" type="ORF">SAMN02745191_0642</name>
</gene>
<dbReference type="GO" id="GO:0006633">
    <property type="term" value="P:fatty acid biosynthetic process"/>
    <property type="evidence" value="ECO:0007669"/>
    <property type="project" value="UniProtKB-UniPathway"/>
</dbReference>
<dbReference type="InterPro" id="IPR011053">
    <property type="entry name" value="Single_hybrid_motif"/>
</dbReference>
<keyword evidence="4 8" id="KW-0276">Fatty acid metabolism</keyword>
<dbReference type="PANTHER" id="PTHR45266:SF3">
    <property type="entry name" value="OXALOACETATE DECARBOXYLASE ALPHA CHAIN"/>
    <property type="match status" value="1"/>
</dbReference>
<proteinExistence type="predicted"/>